<feature type="domain" description="ABC transporter" evidence="7">
    <location>
        <begin position="27"/>
        <end position="257"/>
    </location>
</feature>
<dbReference type="SUPFAM" id="SSF52540">
    <property type="entry name" value="P-loop containing nucleoside triphosphate hydrolases"/>
    <property type="match status" value="1"/>
</dbReference>
<reference evidence="8 9" key="1">
    <citation type="submission" date="2024-08" db="EMBL/GenBank/DDBJ databases">
        <title>Whole-genome sequencing of halo(alkali)philic microorganisms from hypersaline lakes.</title>
        <authorList>
            <person name="Sorokin D.Y."/>
            <person name="Merkel A.Y."/>
            <person name="Messina E."/>
            <person name="Yakimov M."/>
        </authorList>
    </citation>
    <scope>NUCLEOTIDE SEQUENCE [LARGE SCALE GENOMIC DNA]</scope>
    <source>
        <strain evidence="8 9">Cl-TMA</strain>
    </source>
</reference>
<keyword evidence="9" id="KW-1185">Reference proteome</keyword>
<proteinExistence type="inferred from homology"/>
<evidence type="ECO:0000256" key="4">
    <source>
        <dbReference type="ARBA" id="ARBA00022741"/>
    </source>
</evidence>
<evidence type="ECO:0000313" key="8">
    <source>
        <dbReference type="EMBL" id="MFA9461079.1"/>
    </source>
</evidence>
<comment type="similarity">
    <text evidence="1">Belongs to the ABC transporter superfamily.</text>
</comment>
<dbReference type="InterPro" id="IPR017871">
    <property type="entry name" value="ABC_transporter-like_CS"/>
</dbReference>
<keyword evidence="3" id="KW-0536">Nodulation</keyword>
<evidence type="ECO:0000256" key="3">
    <source>
        <dbReference type="ARBA" id="ARBA00022458"/>
    </source>
</evidence>
<dbReference type="Proteomes" id="UP001575181">
    <property type="component" value="Unassembled WGS sequence"/>
</dbReference>
<dbReference type="InterPro" id="IPR003593">
    <property type="entry name" value="AAA+_ATPase"/>
</dbReference>
<evidence type="ECO:0000256" key="5">
    <source>
        <dbReference type="ARBA" id="ARBA00022840"/>
    </source>
</evidence>
<name>A0ABV4TWW7_9GAMM</name>
<dbReference type="PROSITE" id="PS00211">
    <property type="entry name" value="ABC_TRANSPORTER_1"/>
    <property type="match status" value="1"/>
</dbReference>
<feature type="region of interest" description="Disordered" evidence="6">
    <location>
        <begin position="1"/>
        <end position="22"/>
    </location>
</feature>
<evidence type="ECO:0000256" key="2">
    <source>
        <dbReference type="ARBA" id="ARBA00022448"/>
    </source>
</evidence>
<dbReference type="PANTHER" id="PTHR42711:SF5">
    <property type="entry name" value="ABC TRANSPORTER ATP-BINDING PROTEIN NATA"/>
    <property type="match status" value="1"/>
</dbReference>
<dbReference type="PROSITE" id="PS50893">
    <property type="entry name" value="ABC_TRANSPORTER_2"/>
    <property type="match status" value="1"/>
</dbReference>
<dbReference type="PANTHER" id="PTHR42711">
    <property type="entry name" value="ABC TRANSPORTER ATP-BINDING PROTEIN"/>
    <property type="match status" value="1"/>
</dbReference>
<dbReference type="Pfam" id="PF00005">
    <property type="entry name" value="ABC_tran"/>
    <property type="match status" value="1"/>
</dbReference>
<dbReference type="InterPro" id="IPR027417">
    <property type="entry name" value="P-loop_NTPase"/>
</dbReference>
<comment type="caution">
    <text evidence="8">The sequence shown here is derived from an EMBL/GenBank/DDBJ whole genome shotgun (WGS) entry which is preliminary data.</text>
</comment>
<evidence type="ECO:0000313" key="9">
    <source>
        <dbReference type="Proteomes" id="UP001575181"/>
    </source>
</evidence>
<dbReference type="InterPro" id="IPR050763">
    <property type="entry name" value="ABC_transporter_ATP-binding"/>
</dbReference>
<dbReference type="Gene3D" id="3.40.50.300">
    <property type="entry name" value="P-loop containing nucleotide triphosphate hydrolases"/>
    <property type="match status" value="1"/>
</dbReference>
<keyword evidence="2" id="KW-0813">Transport</keyword>
<dbReference type="SMART" id="SM00382">
    <property type="entry name" value="AAA"/>
    <property type="match status" value="1"/>
</dbReference>
<gene>
    <name evidence="8" type="ORF">ACERLL_09610</name>
</gene>
<evidence type="ECO:0000256" key="6">
    <source>
        <dbReference type="SAM" id="MobiDB-lite"/>
    </source>
</evidence>
<dbReference type="InterPro" id="IPR003439">
    <property type="entry name" value="ABC_transporter-like_ATP-bd"/>
</dbReference>
<protein>
    <submittedName>
        <fullName evidence="8">ABC transporter ATP-binding protein</fullName>
    </submittedName>
</protein>
<evidence type="ECO:0000256" key="1">
    <source>
        <dbReference type="ARBA" id="ARBA00005417"/>
    </source>
</evidence>
<keyword evidence="5 8" id="KW-0067">ATP-binding</keyword>
<sequence length="329" mass="36243">MVGLNQGTEEHPPGAAMKAAPTGESAIRIEGLRKRYGDAEAVSGLDLVIPYGQFVGLLGPNGSGKTTTMHALATLVRPTSGHVAVGGRDVLRDPVGVRRNIGLVFQESALDRNLTIRENLDFSAALYDLAPDQANPRIEELLTLFGLEGKRDVQVGALSGGMRRALDIIRGILHRPGILLLDEPTIGLDVLNRRFIWRYLDRLRREEGMTVLLTTHYLEEAEDCDHVTFIRDGRTIGAGSPEEMLERFGAFVMEVRGGDPEATAAITERLGNPIIEGDRHLFRLMDPHQSIGDLEEWARPHVQSLLVRRPDLNDVYIWLNQDPTGGEAP</sequence>
<dbReference type="RefSeq" id="WP_373655865.1">
    <property type="nucleotide sequence ID" value="NZ_JBGUAW010000006.1"/>
</dbReference>
<accession>A0ABV4TWW7</accession>
<dbReference type="GO" id="GO:0005524">
    <property type="term" value="F:ATP binding"/>
    <property type="evidence" value="ECO:0007669"/>
    <property type="project" value="UniProtKB-KW"/>
</dbReference>
<organism evidence="8 9">
    <name type="scientific">Thiohalorhabdus methylotrophus</name>
    <dbReference type="NCBI Taxonomy" id="3242694"/>
    <lineage>
        <taxon>Bacteria</taxon>
        <taxon>Pseudomonadati</taxon>
        <taxon>Pseudomonadota</taxon>
        <taxon>Gammaproteobacteria</taxon>
        <taxon>Thiohalorhabdales</taxon>
        <taxon>Thiohalorhabdaceae</taxon>
        <taxon>Thiohalorhabdus</taxon>
    </lineage>
</organism>
<evidence type="ECO:0000259" key="7">
    <source>
        <dbReference type="PROSITE" id="PS50893"/>
    </source>
</evidence>
<dbReference type="EMBL" id="JBGUAW010000006">
    <property type="protein sequence ID" value="MFA9461079.1"/>
    <property type="molecule type" value="Genomic_DNA"/>
</dbReference>
<keyword evidence="4" id="KW-0547">Nucleotide-binding</keyword>